<reference evidence="2" key="1">
    <citation type="submission" date="2025-08" db="UniProtKB">
        <authorList>
            <consortium name="Ensembl"/>
        </authorList>
    </citation>
    <scope>IDENTIFICATION</scope>
</reference>
<evidence type="ECO:0000256" key="1">
    <source>
        <dbReference type="SAM" id="MobiDB-lite"/>
    </source>
</evidence>
<evidence type="ECO:0000313" key="3">
    <source>
        <dbReference type="Proteomes" id="UP000261380"/>
    </source>
</evidence>
<protein>
    <submittedName>
        <fullName evidence="2">Uncharacterized protein</fullName>
    </submittedName>
</protein>
<keyword evidence="3" id="KW-1185">Reference proteome</keyword>
<dbReference type="GeneTree" id="ENSGT00940000176964"/>
<name>A0A3B5KRV0_9TELE</name>
<accession>A0A3B5KRV0</accession>
<feature type="region of interest" description="Disordered" evidence="1">
    <location>
        <begin position="71"/>
        <end position="154"/>
    </location>
</feature>
<dbReference type="Proteomes" id="UP000261380">
    <property type="component" value="Unplaced"/>
</dbReference>
<sequence length="154" mass="17037">IMETKLGQDIFQLLSGNDDVVQELLFKMIKSENPIVIYKLTECFRRTLARPRKIHLKKNYISKVWKWIEQAGPPDIQGPPDTQGPPDIQGPPETQGPPDIQGPPDTQGPPEIQGPPDTQGPPDIQGPPDTQRPPDTQGPPRNGLIVTQTTDLNL</sequence>
<evidence type="ECO:0000313" key="2">
    <source>
        <dbReference type="Ensembl" id="ENSXCOP00000001207.1"/>
    </source>
</evidence>
<dbReference type="Ensembl" id="ENSXCOT00000001224.1">
    <property type="protein sequence ID" value="ENSXCOP00000001207.1"/>
    <property type="gene ID" value="ENSXCOG00000000990.1"/>
</dbReference>
<proteinExistence type="predicted"/>
<feature type="compositionally biased region" description="Polar residues" evidence="1">
    <location>
        <begin position="145"/>
        <end position="154"/>
    </location>
</feature>
<reference evidence="2" key="2">
    <citation type="submission" date="2025-09" db="UniProtKB">
        <authorList>
            <consortium name="Ensembl"/>
        </authorList>
    </citation>
    <scope>IDENTIFICATION</scope>
</reference>
<dbReference type="AlphaFoldDB" id="A0A3B5KRV0"/>
<organism evidence="2 3">
    <name type="scientific">Xiphophorus couchianus</name>
    <name type="common">Monterrey platyfish</name>
    <dbReference type="NCBI Taxonomy" id="32473"/>
    <lineage>
        <taxon>Eukaryota</taxon>
        <taxon>Metazoa</taxon>
        <taxon>Chordata</taxon>
        <taxon>Craniata</taxon>
        <taxon>Vertebrata</taxon>
        <taxon>Euteleostomi</taxon>
        <taxon>Actinopterygii</taxon>
        <taxon>Neopterygii</taxon>
        <taxon>Teleostei</taxon>
        <taxon>Neoteleostei</taxon>
        <taxon>Acanthomorphata</taxon>
        <taxon>Ovalentaria</taxon>
        <taxon>Atherinomorphae</taxon>
        <taxon>Cyprinodontiformes</taxon>
        <taxon>Poeciliidae</taxon>
        <taxon>Poeciliinae</taxon>
        <taxon>Xiphophorus</taxon>
    </lineage>
</organism>